<dbReference type="Proteomes" id="UP001183643">
    <property type="component" value="Unassembled WGS sequence"/>
</dbReference>
<sequence>MATWTVEEPTKISCPEDVRRLEVGLLVGRLTVIGTDGPARVEVSRVGSRAVRVDLEDGVLRVRQEGVGAWLGILSWIMHLTERLAVDVSIAVPPTTPATLGLVSGKVIASGLCERTDVDVTSGGITLMGVGGHTRANLVSGPVEAVGVAGELIMDTVSGELILADSPASRVRATALSGSITCDLDGAADSDIRLDTTSGSITARVREDSDLAVDLHATAGRVSSSFPELRVRRSTIGGSVVSGQLGEGAGRLRAAAVSGSIALLSRPAVHVDEDEDGEPATAGRRDSAEGPA</sequence>
<proteinExistence type="predicted"/>
<dbReference type="EMBL" id="JAVDYB010000001">
    <property type="protein sequence ID" value="MDR7280990.1"/>
    <property type="molecule type" value="Genomic_DNA"/>
</dbReference>
<evidence type="ECO:0000256" key="1">
    <source>
        <dbReference type="SAM" id="MobiDB-lite"/>
    </source>
</evidence>
<evidence type="ECO:0000313" key="4">
    <source>
        <dbReference type="Proteomes" id="UP001183643"/>
    </source>
</evidence>
<dbReference type="AlphaFoldDB" id="A0AAE3YYN3"/>
<feature type="domain" description="DUF4097" evidence="2">
    <location>
        <begin position="121"/>
        <end position="263"/>
    </location>
</feature>
<dbReference type="InterPro" id="IPR025164">
    <property type="entry name" value="Toastrack_DUF4097"/>
</dbReference>
<feature type="region of interest" description="Disordered" evidence="1">
    <location>
        <begin position="267"/>
        <end position="292"/>
    </location>
</feature>
<reference evidence="3" key="1">
    <citation type="submission" date="2023-07" db="EMBL/GenBank/DDBJ databases">
        <title>Sequencing the genomes of 1000 actinobacteria strains.</title>
        <authorList>
            <person name="Klenk H.-P."/>
        </authorList>
    </citation>
    <scope>NUCLEOTIDE SEQUENCE</scope>
    <source>
        <strain evidence="3">DSM 44707</strain>
    </source>
</reference>
<dbReference type="Pfam" id="PF13349">
    <property type="entry name" value="DUF4097"/>
    <property type="match status" value="1"/>
</dbReference>
<comment type="caution">
    <text evidence="3">The sequence shown here is derived from an EMBL/GenBank/DDBJ whole genome shotgun (WGS) entry which is preliminary data.</text>
</comment>
<dbReference type="RefSeq" id="WP_310375862.1">
    <property type="nucleotide sequence ID" value="NZ_JAVDYB010000001.1"/>
</dbReference>
<accession>A0AAE3YYN3</accession>
<organism evidence="3 4">
    <name type="scientific">Catenuloplanes atrovinosus</name>
    <dbReference type="NCBI Taxonomy" id="137266"/>
    <lineage>
        <taxon>Bacteria</taxon>
        <taxon>Bacillati</taxon>
        <taxon>Actinomycetota</taxon>
        <taxon>Actinomycetes</taxon>
        <taxon>Micromonosporales</taxon>
        <taxon>Micromonosporaceae</taxon>
        <taxon>Catenuloplanes</taxon>
    </lineage>
</organism>
<evidence type="ECO:0000259" key="2">
    <source>
        <dbReference type="Pfam" id="PF13349"/>
    </source>
</evidence>
<name>A0AAE3YYN3_9ACTN</name>
<keyword evidence="4" id="KW-1185">Reference proteome</keyword>
<gene>
    <name evidence="3" type="ORF">J2S41_007768</name>
</gene>
<protein>
    <recommendedName>
        <fullName evidence="2">DUF4097 domain-containing protein</fullName>
    </recommendedName>
</protein>
<evidence type="ECO:0000313" key="3">
    <source>
        <dbReference type="EMBL" id="MDR7280990.1"/>
    </source>
</evidence>
<feature type="compositionally biased region" description="Basic and acidic residues" evidence="1">
    <location>
        <begin position="283"/>
        <end position="292"/>
    </location>
</feature>